<dbReference type="SUPFAM" id="SSF46785">
    <property type="entry name" value="Winged helix' DNA-binding domain"/>
    <property type="match status" value="1"/>
</dbReference>
<reference evidence="5 6" key="1">
    <citation type="submission" date="2024-03" db="EMBL/GenBank/DDBJ databases">
        <title>Sulfurimonas sp. HSL3-1.</title>
        <authorList>
            <person name="Wang S."/>
        </authorList>
    </citation>
    <scope>NUCLEOTIDE SEQUENCE [LARGE SCALE GENOMIC DNA]</scope>
    <source>
        <strain evidence="5 6">HSL3-1</strain>
    </source>
</reference>
<dbReference type="RefSeq" id="WP_345971993.1">
    <property type="nucleotide sequence ID" value="NZ_CP147920.1"/>
</dbReference>
<dbReference type="InterPro" id="IPR036388">
    <property type="entry name" value="WH-like_DNA-bd_sf"/>
</dbReference>
<dbReference type="PROSITE" id="PS01117">
    <property type="entry name" value="HTH_MARR_1"/>
    <property type="match status" value="1"/>
</dbReference>
<dbReference type="PANTHER" id="PTHR42756">
    <property type="entry name" value="TRANSCRIPTIONAL REGULATOR, MARR"/>
    <property type="match status" value="1"/>
</dbReference>
<evidence type="ECO:0000256" key="3">
    <source>
        <dbReference type="ARBA" id="ARBA00023163"/>
    </source>
</evidence>
<dbReference type="PANTHER" id="PTHR42756:SF1">
    <property type="entry name" value="TRANSCRIPTIONAL REPRESSOR OF EMRAB OPERON"/>
    <property type="match status" value="1"/>
</dbReference>
<gene>
    <name evidence="5" type="ORF">WCY31_07950</name>
</gene>
<evidence type="ECO:0000256" key="1">
    <source>
        <dbReference type="ARBA" id="ARBA00023015"/>
    </source>
</evidence>
<keyword evidence="6" id="KW-1185">Reference proteome</keyword>
<dbReference type="SMART" id="SM00347">
    <property type="entry name" value="HTH_MARR"/>
    <property type="match status" value="1"/>
</dbReference>
<dbReference type="PROSITE" id="PS50995">
    <property type="entry name" value="HTH_MARR_2"/>
    <property type="match status" value="1"/>
</dbReference>
<dbReference type="Proteomes" id="UP001447842">
    <property type="component" value="Chromosome"/>
</dbReference>
<feature type="domain" description="HTH marR-type" evidence="4">
    <location>
        <begin position="6"/>
        <end position="138"/>
    </location>
</feature>
<evidence type="ECO:0000313" key="6">
    <source>
        <dbReference type="Proteomes" id="UP001447842"/>
    </source>
</evidence>
<dbReference type="CDD" id="cd00090">
    <property type="entry name" value="HTH_ARSR"/>
    <property type="match status" value="1"/>
</dbReference>
<evidence type="ECO:0000313" key="5">
    <source>
        <dbReference type="EMBL" id="XAU14188.1"/>
    </source>
</evidence>
<accession>A0ABZ3H7V6</accession>
<dbReference type="Gene3D" id="1.10.10.10">
    <property type="entry name" value="Winged helix-like DNA-binding domain superfamily/Winged helix DNA-binding domain"/>
    <property type="match status" value="1"/>
</dbReference>
<dbReference type="PRINTS" id="PR00598">
    <property type="entry name" value="HTHMARR"/>
</dbReference>
<dbReference type="EMBL" id="CP147920">
    <property type="protein sequence ID" value="XAU14188.1"/>
    <property type="molecule type" value="Genomic_DNA"/>
</dbReference>
<keyword evidence="2" id="KW-0238">DNA-binding</keyword>
<name>A0ABZ3H7V6_9BACT</name>
<evidence type="ECO:0000259" key="4">
    <source>
        <dbReference type="PROSITE" id="PS50995"/>
    </source>
</evidence>
<dbReference type="InterPro" id="IPR036390">
    <property type="entry name" value="WH_DNA-bd_sf"/>
</dbReference>
<protein>
    <submittedName>
        <fullName evidence="5">MarR family transcriptional regulator</fullName>
    </submittedName>
</protein>
<proteinExistence type="predicted"/>
<sequence>MEYLLDTSIGFRLNRTANIIHAGFTKCIEPFGIAPEQFATLKIISEDGEITQSEIAEILAKGKPTVSRALDALEKKGLIVRERKSEDRRIKPIHLTAKGQEILDLVIPKALTFNNAIKDRLTLEEIETFFRVLDTIVDTSENHIKQLGAS</sequence>
<dbReference type="InterPro" id="IPR023187">
    <property type="entry name" value="Tscrpt_reg_MarR-type_CS"/>
</dbReference>
<organism evidence="5 6">
    <name type="scientific">Sulfurimonas diazotrophicus</name>
    <dbReference type="NCBI Taxonomy" id="3131939"/>
    <lineage>
        <taxon>Bacteria</taxon>
        <taxon>Pseudomonadati</taxon>
        <taxon>Campylobacterota</taxon>
        <taxon>Epsilonproteobacteria</taxon>
        <taxon>Campylobacterales</taxon>
        <taxon>Sulfurimonadaceae</taxon>
        <taxon>Sulfurimonas</taxon>
    </lineage>
</organism>
<keyword evidence="3" id="KW-0804">Transcription</keyword>
<keyword evidence="1" id="KW-0805">Transcription regulation</keyword>
<dbReference type="InterPro" id="IPR011991">
    <property type="entry name" value="ArsR-like_HTH"/>
</dbReference>
<dbReference type="Pfam" id="PF01047">
    <property type="entry name" value="MarR"/>
    <property type="match status" value="1"/>
</dbReference>
<evidence type="ECO:0000256" key="2">
    <source>
        <dbReference type="ARBA" id="ARBA00023125"/>
    </source>
</evidence>
<dbReference type="InterPro" id="IPR000835">
    <property type="entry name" value="HTH_MarR-typ"/>
</dbReference>